<sequence length="545" mass="55144">MFTTARITASRETANRAGATRRWLALTVLMLPVLLVAVDNTVLAFAVPQITEQLGASGTQILWIVDAYPLVLASLLVPMGSFADRFGRRRMLLIGSAGFTAVSVLAAFTPSAAWLIAARAGMAVFGAALMPATLSLIRNIFTDATERRTAIAIWAAAFAGGAALGPIVGGFLLEHFYWGSVFLMALPVMAPLLLAGPALIPESRDPHPGPVDAVSIALSLATMTPLVFGIKTFASGGSPVIATSAVILAVVAGTTFVRRQLGRANPMLDVRLFARPAFTGAVLANLLAIFSMVGFLFFVSQHLQLVSGLSPMAAGVMLLPGLGASVVTGLLAVRLVRFMTPGALITLGLLLNAAAYVVVAAAAYMASDIGLMLAFAILGAGIGVAETLSNDVILSSVPSHKAGAASAISETAYETGSVLGTAVLGSILGFVYSSVVSVPAVAGDAASAARETLAGGLGVASSLGGPEGAALADSARHAFDMGSIATSALAFVLMLGAAFLVHKTIRPSETGEASATVSTCDGDAAAEAAATDATTSEDAAAGSRI</sequence>
<gene>
    <name evidence="9" type="ORF">BJL86_2831</name>
</gene>
<proteinExistence type="predicted"/>
<dbReference type="SUPFAM" id="SSF103473">
    <property type="entry name" value="MFS general substrate transporter"/>
    <property type="match status" value="1"/>
</dbReference>
<dbReference type="Pfam" id="PF07690">
    <property type="entry name" value="MFS_1"/>
    <property type="match status" value="1"/>
</dbReference>
<feature type="transmembrane region" description="Helical" evidence="7">
    <location>
        <begin position="236"/>
        <end position="257"/>
    </location>
</feature>
<accession>A0A173LPZ0</accession>
<dbReference type="GO" id="GO:0005886">
    <property type="term" value="C:plasma membrane"/>
    <property type="evidence" value="ECO:0007669"/>
    <property type="project" value="UniProtKB-SubCell"/>
</dbReference>
<dbReference type="AlphaFoldDB" id="A0A173LPZ0"/>
<keyword evidence="6 7" id="KW-0472">Membrane</keyword>
<keyword evidence="10" id="KW-1185">Reference proteome</keyword>
<feature type="transmembrane region" description="Helical" evidence="7">
    <location>
        <begin position="60"/>
        <end position="79"/>
    </location>
</feature>
<comment type="subcellular location">
    <subcellularLocation>
        <location evidence="1">Cell membrane</location>
        <topology evidence="1">Multi-pass membrane protein</topology>
    </subcellularLocation>
</comment>
<dbReference type="Gene3D" id="1.20.1720.10">
    <property type="entry name" value="Multidrug resistance protein D"/>
    <property type="match status" value="1"/>
</dbReference>
<dbReference type="CDD" id="cd17321">
    <property type="entry name" value="MFS_MMR_MDR_like"/>
    <property type="match status" value="1"/>
</dbReference>
<dbReference type="PANTHER" id="PTHR42718">
    <property type="entry name" value="MAJOR FACILITATOR SUPERFAMILY MULTIDRUG TRANSPORTER MFSC"/>
    <property type="match status" value="1"/>
</dbReference>
<evidence type="ECO:0000256" key="7">
    <source>
        <dbReference type="SAM" id="Phobius"/>
    </source>
</evidence>
<feature type="transmembrane region" description="Helical" evidence="7">
    <location>
        <begin position="177"/>
        <end position="199"/>
    </location>
</feature>
<feature type="transmembrane region" description="Helical" evidence="7">
    <location>
        <begin position="415"/>
        <end position="435"/>
    </location>
</feature>
<organism evidence="9 10">
    <name type="scientific">Dietzia timorensis</name>
    <dbReference type="NCBI Taxonomy" id="499555"/>
    <lineage>
        <taxon>Bacteria</taxon>
        <taxon>Bacillati</taxon>
        <taxon>Actinomycetota</taxon>
        <taxon>Actinomycetes</taxon>
        <taxon>Mycobacteriales</taxon>
        <taxon>Dietziaceae</taxon>
        <taxon>Dietzia</taxon>
    </lineage>
</organism>
<feature type="transmembrane region" description="Helical" evidence="7">
    <location>
        <begin position="91"/>
        <end position="108"/>
    </location>
</feature>
<feature type="transmembrane region" description="Helical" evidence="7">
    <location>
        <begin position="278"/>
        <end position="300"/>
    </location>
</feature>
<dbReference type="EMBL" id="CP015961">
    <property type="protein sequence ID" value="ANI93591.1"/>
    <property type="molecule type" value="Genomic_DNA"/>
</dbReference>
<keyword evidence="5 7" id="KW-1133">Transmembrane helix</keyword>
<keyword evidence="2" id="KW-0813">Transport</keyword>
<dbReference type="PANTHER" id="PTHR42718:SF47">
    <property type="entry name" value="METHYL VIOLOGEN RESISTANCE PROTEIN SMVA"/>
    <property type="match status" value="1"/>
</dbReference>
<dbReference type="InterPro" id="IPR011701">
    <property type="entry name" value="MFS"/>
</dbReference>
<dbReference type="Gene3D" id="1.20.1250.20">
    <property type="entry name" value="MFS general substrate transporter like domains"/>
    <property type="match status" value="1"/>
</dbReference>
<dbReference type="Proteomes" id="UP000186104">
    <property type="component" value="Chromosome"/>
</dbReference>
<evidence type="ECO:0000313" key="10">
    <source>
        <dbReference type="Proteomes" id="UP000186104"/>
    </source>
</evidence>
<evidence type="ECO:0000256" key="2">
    <source>
        <dbReference type="ARBA" id="ARBA00022448"/>
    </source>
</evidence>
<evidence type="ECO:0000256" key="5">
    <source>
        <dbReference type="ARBA" id="ARBA00022989"/>
    </source>
</evidence>
<keyword evidence="3" id="KW-1003">Cell membrane</keyword>
<reference evidence="9 10" key="1">
    <citation type="submission" date="2016-06" db="EMBL/GenBank/DDBJ databases">
        <title>Complete genome sequence of a saline-alkali tolerant type strain Dietzia timorensis ID05-A0528T.</title>
        <authorList>
            <person name="Wu X."/>
        </authorList>
    </citation>
    <scope>NUCLEOTIDE SEQUENCE [LARGE SCALE GENOMIC DNA]</scope>
    <source>
        <strain evidence="9 10">ID05-A0528</strain>
    </source>
</reference>
<feature type="transmembrane region" description="Helical" evidence="7">
    <location>
        <begin position="211"/>
        <end position="230"/>
    </location>
</feature>
<evidence type="ECO:0000256" key="3">
    <source>
        <dbReference type="ARBA" id="ARBA00022475"/>
    </source>
</evidence>
<dbReference type="InterPro" id="IPR036259">
    <property type="entry name" value="MFS_trans_sf"/>
</dbReference>
<evidence type="ECO:0000259" key="8">
    <source>
        <dbReference type="PROSITE" id="PS50850"/>
    </source>
</evidence>
<dbReference type="STRING" id="499555.BJL86_2831"/>
<feature type="transmembrane region" description="Helical" evidence="7">
    <location>
        <begin position="114"/>
        <end position="137"/>
    </location>
</feature>
<evidence type="ECO:0000256" key="1">
    <source>
        <dbReference type="ARBA" id="ARBA00004651"/>
    </source>
</evidence>
<evidence type="ECO:0000256" key="4">
    <source>
        <dbReference type="ARBA" id="ARBA00022692"/>
    </source>
</evidence>
<feature type="domain" description="Major facilitator superfamily (MFS) profile" evidence="8">
    <location>
        <begin position="25"/>
        <end position="505"/>
    </location>
</feature>
<protein>
    <submittedName>
        <fullName evidence="9">Antiseptic resistance protein</fullName>
    </submittedName>
</protein>
<keyword evidence="4 7" id="KW-0812">Transmembrane</keyword>
<feature type="transmembrane region" description="Helical" evidence="7">
    <location>
        <begin position="371"/>
        <end position="394"/>
    </location>
</feature>
<dbReference type="GO" id="GO:0022857">
    <property type="term" value="F:transmembrane transporter activity"/>
    <property type="evidence" value="ECO:0007669"/>
    <property type="project" value="InterPro"/>
</dbReference>
<dbReference type="RefSeq" id="WP_067477235.1">
    <property type="nucleotide sequence ID" value="NZ_CP015961.1"/>
</dbReference>
<dbReference type="PROSITE" id="PS50850">
    <property type="entry name" value="MFS"/>
    <property type="match status" value="1"/>
</dbReference>
<name>A0A173LPZ0_9ACTN</name>
<evidence type="ECO:0000313" key="9">
    <source>
        <dbReference type="EMBL" id="ANI93591.1"/>
    </source>
</evidence>
<dbReference type="OrthoDB" id="9781469at2"/>
<feature type="transmembrane region" description="Helical" evidence="7">
    <location>
        <begin position="481"/>
        <end position="501"/>
    </location>
</feature>
<feature type="transmembrane region" description="Helical" evidence="7">
    <location>
        <begin position="312"/>
        <end position="336"/>
    </location>
</feature>
<dbReference type="KEGG" id="dtm:BJL86_2831"/>
<feature type="transmembrane region" description="Helical" evidence="7">
    <location>
        <begin position="149"/>
        <end position="171"/>
    </location>
</feature>
<dbReference type="InterPro" id="IPR020846">
    <property type="entry name" value="MFS_dom"/>
</dbReference>
<evidence type="ECO:0000256" key="6">
    <source>
        <dbReference type="ARBA" id="ARBA00023136"/>
    </source>
</evidence>
<feature type="transmembrane region" description="Helical" evidence="7">
    <location>
        <begin position="343"/>
        <end position="365"/>
    </location>
</feature>